<gene>
    <name evidence="2" type="ORF">FSB_LOCUS32472</name>
</gene>
<accession>A0A2N9GZ04</accession>
<organism evidence="2">
    <name type="scientific">Fagus sylvatica</name>
    <name type="common">Beechnut</name>
    <dbReference type="NCBI Taxonomy" id="28930"/>
    <lineage>
        <taxon>Eukaryota</taxon>
        <taxon>Viridiplantae</taxon>
        <taxon>Streptophyta</taxon>
        <taxon>Embryophyta</taxon>
        <taxon>Tracheophyta</taxon>
        <taxon>Spermatophyta</taxon>
        <taxon>Magnoliopsida</taxon>
        <taxon>eudicotyledons</taxon>
        <taxon>Gunneridae</taxon>
        <taxon>Pentapetalae</taxon>
        <taxon>rosids</taxon>
        <taxon>fabids</taxon>
        <taxon>Fagales</taxon>
        <taxon>Fagaceae</taxon>
        <taxon>Fagus</taxon>
    </lineage>
</organism>
<sequence length="143" mass="16479">MRDLLQLRHFSIVHLQVDHRVSSPIVLFGFRGLELGWHRHVGEPRHAGEVCVSEGVQTLYEPDLFLEAVDLAVQLGVFPLFWWCWRWWGGVGVRMSFRLLVVGMLVIFLPLVLAIRVSLCYELHKAKEFIELSFKSDHGLLCG</sequence>
<dbReference type="AlphaFoldDB" id="A0A2N9GZ04"/>
<protein>
    <submittedName>
        <fullName evidence="2">Uncharacterized protein</fullName>
    </submittedName>
</protein>
<keyword evidence="1" id="KW-0812">Transmembrane</keyword>
<evidence type="ECO:0000256" key="1">
    <source>
        <dbReference type="SAM" id="Phobius"/>
    </source>
</evidence>
<feature type="transmembrane region" description="Helical" evidence="1">
    <location>
        <begin position="97"/>
        <end position="119"/>
    </location>
</feature>
<keyword evidence="1" id="KW-0472">Membrane</keyword>
<dbReference type="EMBL" id="OIVN01002556">
    <property type="protein sequence ID" value="SPD04590.1"/>
    <property type="molecule type" value="Genomic_DNA"/>
</dbReference>
<feature type="transmembrane region" description="Helical" evidence="1">
    <location>
        <begin position="64"/>
        <end position="85"/>
    </location>
</feature>
<evidence type="ECO:0000313" key="2">
    <source>
        <dbReference type="EMBL" id="SPD04590.1"/>
    </source>
</evidence>
<name>A0A2N9GZ04_FAGSY</name>
<reference evidence="2" key="1">
    <citation type="submission" date="2018-02" db="EMBL/GenBank/DDBJ databases">
        <authorList>
            <person name="Cohen D.B."/>
            <person name="Kent A.D."/>
        </authorList>
    </citation>
    <scope>NUCLEOTIDE SEQUENCE</scope>
</reference>
<keyword evidence="1" id="KW-1133">Transmembrane helix</keyword>
<proteinExistence type="predicted"/>